<comment type="caution">
    <text evidence="1">The sequence shown here is derived from an EMBL/GenBank/DDBJ whole genome shotgun (WGS) entry which is preliminary data.</text>
</comment>
<proteinExistence type="predicted"/>
<dbReference type="RefSeq" id="WP_158985742.1">
    <property type="nucleotide sequence ID" value="NZ_BAABKY010000002.1"/>
</dbReference>
<dbReference type="Proteomes" id="UP001501083">
    <property type="component" value="Unassembled WGS sequence"/>
</dbReference>
<dbReference type="Pfam" id="PF17236">
    <property type="entry name" value="SU10_MCP"/>
    <property type="match status" value="1"/>
</dbReference>
<dbReference type="InterPro" id="IPR035198">
    <property type="entry name" value="SU10_MCP"/>
</dbReference>
<gene>
    <name evidence="1" type="ORF">GCM10025759_19070</name>
</gene>
<evidence type="ECO:0000313" key="2">
    <source>
        <dbReference type="Proteomes" id="UP001501083"/>
    </source>
</evidence>
<dbReference type="EMBL" id="BAABKY010000002">
    <property type="protein sequence ID" value="GAA5075485.1"/>
    <property type="molecule type" value="Genomic_DNA"/>
</dbReference>
<reference evidence="2" key="1">
    <citation type="journal article" date="2019" name="Int. J. Syst. Evol. Microbiol.">
        <title>The Global Catalogue of Microorganisms (GCM) 10K type strain sequencing project: providing services to taxonomists for standard genome sequencing and annotation.</title>
        <authorList>
            <consortium name="The Broad Institute Genomics Platform"/>
            <consortium name="The Broad Institute Genome Sequencing Center for Infectious Disease"/>
            <person name="Wu L."/>
            <person name="Ma J."/>
        </authorList>
    </citation>
    <scope>NUCLEOTIDE SEQUENCE [LARGE SCALE GENOMIC DNA]</scope>
    <source>
        <strain evidence="2">JCM 19212</strain>
    </source>
</reference>
<accession>A0ABP9LDB6</accession>
<sequence length="322" mass="34736">MPTNTLITPSVVKVKEDVLDQIFNFNPDDAPLVSMIERTDIDNVYFEWQRDSYRAPDPTRAAIEGADATYAAQTQPGLLNNRTQIFQDTVSVSNTAERVKKYGRAKEGKRLRMKKMIELKRDIEAAAIASGATVTGTSGVAGRLRGLYGFITNDVLGAGGVSPDPTTNTAPVSGTDVALTETMLKTGLQSCYENGGSGSIVMCSPAHKVKISTFTGNVQRTNEVGSKQAAVLNAAFDFYRGDFGVTKIVPNRVMSTAVAGLNDTLYILDADKLALAQLRPFESEQLATVGDAANWQVRTEVSLVVRDEKPLYAIRDITVSGS</sequence>
<protein>
    <recommendedName>
        <fullName evidence="3">Phage major capsid protein</fullName>
    </recommendedName>
</protein>
<name>A0ABP9LDB6_9GAMM</name>
<evidence type="ECO:0000313" key="1">
    <source>
        <dbReference type="EMBL" id="GAA5075485.1"/>
    </source>
</evidence>
<organism evidence="1 2">
    <name type="scientific">Lysobacter panacisoli</name>
    <dbReference type="NCBI Taxonomy" id="1255263"/>
    <lineage>
        <taxon>Bacteria</taxon>
        <taxon>Pseudomonadati</taxon>
        <taxon>Pseudomonadota</taxon>
        <taxon>Gammaproteobacteria</taxon>
        <taxon>Lysobacterales</taxon>
        <taxon>Lysobacteraceae</taxon>
        <taxon>Lysobacter</taxon>
    </lineage>
</organism>
<keyword evidence="2" id="KW-1185">Reference proteome</keyword>
<evidence type="ECO:0008006" key="3">
    <source>
        <dbReference type="Google" id="ProtNLM"/>
    </source>
</evidence>